<dbReference type="EMBL" id="VDCV01000011">
    <property type="protein sequence ID" value="KAB5534470.1"/>
    <property type="molecule type" value="Genomic_DNA"/>
</dbReference>
<feature type="transmembrane region" description="Helical" evidence="1">
    <location>
        <begin position="103"/>
        <end position="132"/>
    </location>
</feature>
<proteinExistence type="predicted"/>
<feature type="transmembrane region" description="Helical" evidence="1">
    <location>
        <begin position="138"/>
        <end position="155"/>
    </location>
</feature>
<organism evidence="2 3">
    <name type="scientific">Salix brachista</name>
    <dbReference type="NCBI Taxonomy" id="2182728"/>
    <lineage>
        <taxon>Eukaryota</taxon>
        <taxon>Viridiplantae</taxon>
        <taxon>Streptophyta</taxon>
        <taxon>Embryophyta</taxon>
        <taxon>Tracheophyta</taxon>
        <taxon>Spermatophyta</taxon>
        <taxon>Magnoliopsida</taxon>
        <taxon>eudicotyledons</taxon>
        <taxon>Gunneridae</taxon>
        <taxon>Pentapetalae</taxon>
        <taxon>rosids</taxon>
        <taxon>fabids</taxon>
        <taxon>Malpighiales</taxon>
        <taxon>Salicaceae</taxon>
        <taxon>Saliceae</taxon>
        <taxon>Salix</taxon>
    </lineage>
</organism>
<protein>
    <recommendedName>
        <fullName evidence="4">Transmembrane protein</fullName>
    </recommendedName>
</protein>
<keyword evidence="1" id="KW-1133">Transmembrane helix</keyword>
<feature type="transmembrane region" description="Helical" evidence="1">
    <location>
        <begin position="162"/>
        <end position="184"/>
    </location>
</feature>
<dbReference type="AlphaFoldDB" id="A0A5N5KVK5"/>
<evidence type="ECO:0000256" key="1">
    <source>
        <dbReference type="SAM" id="Phobius"/>
    </source>
</evidence>
<gene>
    <name evidence="2" type="ORF">DKX38_017556</name>
</gene>
<comment type="caution">
    <text evidence="2">The sequence shown here is derived from an EMBL/GenBank/DDBJ whole genome shotgun (WGS) entry which is preliminary data.</text>
</comment>
<dbReference type="Proteomes" id="UP000326939">
    <property type="component" value="Chromosome 11"/>
</dbReference>
<evidence type="ECO:0000313" key="2">
    <source>
        <dbReference type="EMBL" id="KAB5534470.1"/>
    </source>
</evidence>
<accession>A0A5N5KVK5</accession>
<keyword evidence="3" id="KW-1185">Reference proteome</keyword>
<keyword evidence="1" id="KW-0472">Membrane</keyword>
<keyword evidence="1" id="KW-0812">Transmembrane</keyword>
<feature type="transmembrane region" description="Helical" evidence="1">
    <location>
        <begin position="27"/>
        <end position="57"/>
    </location>
</feature>
<feature type="transmembrane region" description="Helical" evidence="1">
    <location>
        <begin position="190"/>
        <end position="208"/>
    </location>
</feature>
<sequence>MLSLSSALRGLNTGDHSMESRLKRISLGIAAVLCPLPFADRCCVACGVGVGCAGLLLGPAWVLLWRLCSAFLFLAVFCREVLRVWEFGQRPSALSRAPPFSAAAVLVFFRAFCLLSWRLGRVCCLACFWRVANVLQKFFISRLPGVILSVGVVFWEGSQVSFFLYPLLPLPLCFCFLLGHFSAWAAVVHFSSWAAVVSLVLGRAWFFFA</sequence>
<name>A0A5N5KVK5_9ROSI</name>
<reference evidence="3" key="1">
    <citation type="journal article" date="2019" name="Gigascience">
        <title>De novo genome assembly of the endangered Acer yangbiense, a plant species with extremely small populations endemic to Yunnan Province, China.</title>
        <authorList>
            <person name="Yang J."/>
            <person name="Wariss H.M."/>
            <person name="Tao L."/>
            <person name="Zhang R."/>
            <person name="Yun Q."/>
            <person name="Hollingsworth P."/>
            <person name="Dao Z."/>
            <person name="Luo G."/>
            <person name="Guo H."/>
            <person name="Ma Y."/>
            <person name="Sun W."/>
        </authorList>
    </citation>
    <scope>NUCLEOTIDE SEQUENCE [LARGE SCALE GENOMIC DNA]</scope>
    <source>
        <strain evidence="3">cv. br00</strain>
    </source>
</reference>
<evidence type="ECO:0008006" key="4">
    <source>
        <dbReference type="Google" id="ProtNLM"/>
    </source>
</evidence>
<evidence type="ECO:0000313" key="3">
    <source>
        <dbReference type="Proteomes" id="UP000326939"/>
    </source>
</evidence>